<gene>
    <name evidence="2" type="ORF">UFOPK3610_00818</name>
</gene>
<evidence type="ECO:0000313" key="2">
    <source>
        <dbReference type="EMBL" id="CAB4911318.1"/>
    </source>
</evidence>
<sequence>MTQSPATDDVHAKLVAYLRDAMPEVRDLSVTQLRRLPEGWSRECYSFTLAFERNAAREMHDLILRRDPTGSIIYTDRAVESMVLKAVQAAGMRVPTIWFLDAEGGPLDTPFMIMERMPGTSSPAVLYADDYAEQRAAIGREFIRQLATLHTMDWSVMDLPFADAPSVDSTAERAVARWEKILQEQQLQSHPFLTQSLRWLRHNLPVAPRVSLLHGDYRTGNFLFEADRITAVVDWELAELGDPLEDLGWVFKELWMLGDKICGFFDREEFIRLYEDFSGIRVDPDALRFWEMYAEFRHGIMAVTGARTIVDKKSDEINFSISHLYLAPLENEQAKVMGI</sequence>
<feature type="domain" description="Aminoglycoside phosphotransferase" evidence="1">
    <location>
        <begin position="38"/>
        <end position="258"/>
    </location>
</feature>
<dbReference type="Gene3D" id="3.90.1200.10">
    <property type="match status" value="1"/>
</dbReference>
<dbReference type="CDD" id="cd05154">
    <property type="entry name" value="ACAD10_11_N-like"/>
    <property type="match status" value="1"/>
</dbReference>
<dbReference type="InterPro" id="IPR011009">
    <property type="entry name" value="Kinase-like_dom_sf"/>
</dbReference>
<evidence type="ECO:0000259" key="1">
    <source>
        <dbReference type="Pfam" id="PF01636"/>
    </source>
</evidence>
<dbReference type="InterPro" id="IPR002575">
    <property type="entry name" value="Aminoglycoside_PTrfase"/>
</dbReference>
<protein>
    <submittedName>
        <fullName evidence="2">Unannotated protein</fullName>
    </submittedName>
</protein>
<dbReference type="AlphaFoldDB" id="A0A6J7GX20"/>
<organism evidence="2">
    <name type="scientific">freshwater metagenome</name>
    <dbReference type="NCBI Taxonomy" id="449393"/>
    <lineage>
        <taxon>unclassified sequences</taxon>
        <taxon>metagenomes</taxon>
        <taxon>ecological metagenomes</taxon>
    </lineage>
</organism>
<name>A0A6J7GX20_9ZZZZ</name>
<dbReference type="Pfam" id="PF01636">
    <property type="entry name" value="APH"/>
    <property type="match status" value="1"/>
</dbReference>
<dbReference type="PANTHER" id="PTHR21310">
    <property type="entry name" value="AMINOGLYCOSIDE PHOSPHOTRANSFERASE-RELATED-RELATED"/>
    <property type="match status" value="1"/>
</dbReference>
<dbReference type="EMBL" id="CAFBMR010000024">
    <property type="protein sequence ID" value="CAB4911318.1"/>
    <property type="molecule type" value="Genomic_DNA"/>
</dbReference>
<dbReference type="PANTHER" id="PTHR21310:SF57">
    <property type="entry name" value="BLR2944 PROTEIN"/>
    <property type="match status" value="1"/>
</dbReference>
<reference evidence="2" key="1">
    <citation type="submission" date="2020-05" db="EMBL/GenBank/DDBJ databases">
        <authorList>
            <person name="Chiriac C."/>
            <person name="Salcher M."/>
            <person name="Ghai R."/>
            <person name="Kavagutti S V."/>
        </authorList>
    </citation>
    <scope>NUCLEOTIDE SEQUENCE</scope>
</reference>
<dbReference type="InterPro" id="IPR041726">
    <property type="entry name" value="ACAD10_11_N"/>
</dbReference>
<dbReference type="Gene3D" id="3.30.200.20">
    <property type="entry name" value="Phosphorylase Kinase, domain 1"/>
    <property type="match status" value="1"/>
</dbReference>
<proteinExistence type="predicted"/>
<accession>A0A6J7GX20</accession>
<dbReference type="SUPFAM" id="SSF56112">
    <property type="entry name" value="Protein kinase-like (PK-like)"/>
    <property type="match status" value="1"/>
</dbReference>
<dbReference type="InterPro" id="IPR051678">
    <property type="entry name" value="AGP_Transferase"/>
</dbReference>